<reference evidence="2" key="1">
    <citation type="submission" date="2013-07" db="EMBL/GenBank/DDBJ databases">
        <title>The genome of an arbuscular mycorrhizal fungus provides insights into the evolution of the oldest plant symbiosis.</title>
        <authorList>
            <consortium name="DOE Joint Genome Institute"/>
            <person name="Tisserant E."/>
            <person name="Malbreil M."/>
            <person name="Kuo A."/>
            <person name="Kohler A."/>
            <person name="Symeonidi A."/>
            <person name="Balestrini R."/>
            <person name="Charron P."/>
            <person name="Duensing N."/>
            <person name="Frei-dit-Frey N."/>
            <person name="Gianinazzi-Pearson V."/>
            <person name="Gilbert B."/>
            <person name="Handa Y."/>
            <person name="Hijri M."/>
            <person name="Kaul R."/>
            <person name="Kawaguchi M."/>
            <person name="Krajinski F."/>
            <person name="Lammers P."/>
            <person name="Lapierre D."/>
            <person name="Masclaux F.G."/>
            <person name="Murat C."/>
            <person name="Morin E."/>
            <person name="Ndikumana S."/>
            <person name="Pagni M."/>
            <person name="Petitpierre D."/>
            <person name="Requena N."/>
            <person name="Rosikiewicz P."/>
            <person name="Riley R."/>
            <person name="Saito K."/>
            <person name="San Clemente H."/>
            <person name="Shapiro H."/>
            <person name="van Tuinen D."/>
            <person name="Becard G."/>
            <person name="Bonfante P."/>
            <person name="Paszkowski U."/>
            <person name="Shachar-Hill Y."/>
            <person name="Young J.P."/>
            <person name="Sanders I.R."/>
            <person name="Henrissat B."/>
            <person name="Rensing S.A."/>
            <person name="Grigoriev I.V."/>
            <person name="Corradi N."/>
            <person name="Roux C."/>
            <person name="Martin F."/>
        </authorList>
    </citation>
    <scope>NUCLEOTIDE SEQUENCE</scope>
    <source>
        <strain evidence="2">DAOM 197198</strain>
    </source>
</reference>
<keyword evidence="1" id="KW-0812">Transmembrane</keyword>
<feature type="transmembrane region" description="Helical" evidence="1">
    <location>
        <begin position="6"/>
        <end position="25"/>
    </location>
</feature>
<keyword evidence="1" id="KW-1133">Transmembrane helix</keyword>
<protein>
    <submittedName>
        <fullName evidence="2">Uncharacterized protein</fullName>
    </submittedName>
</protein>
<dbReference type="AlphaFoldDB" id="U9TZL8"/>
<evidence type="ECO:0000256" key="1">
    <source>
        <dbReference type="SAM" id="Phobius"/>
    </source>
</evidence>
<accession>U9TZL8</accession>
<proteinExistence type="predicted"/>
<keyword evidence="1" id="KW-0472">Membrane</keyword>
<dbReference type="EMBL" id="KI284465">
    <property type="protein sequence ID" value="ESA12872.1"/>
    <property type="molecule type" value="Genomic_DNA"/>
</dbReference>
<evidence type="ECO:0000313" key="2">
    <source>
        <dbReference type="EMBL" id="ESA12872.1"/>
    </source>
</evidence>
<organism evidence="2">
    <name type="scientific">Rhizophagus irregularis (strain DAOM 181602 / DAOM 197198 / MUCL 43194)</name>
    <name type="common">Arbuscular mycorrhizal fungus</name>
    <name type="synonym">Glomus intraradices</name>
    <dbReference type="NCBI Taxonomy" id="747089"/>
    <lineage>
        <taxon>Eukaryota</taxon>
        <taxon>Fungi</taxon>
        <taxon>Fungi incertae sedis</taxon>
        <taxon>Mucoromycota</taxon>
        <taxon>Glomeromycotina</taxon>
        <taxon>Glomeromycetes</taxon>
        <taxon>Glomerales</taxon>
        <taxon>Glomeraceae</taxon>
        <taxon>Rhizophagus</taxon>
    </lineage>
</organism>
<sequence>MDVIQNVFSGNIISYAVVAVALAFFRKSQPRINNELERTVLALNNEIQRMRTEIKWKNNAILQAWCSRKKLPLLLLQTSRGGQAYSMFYSTLETPATLLIISFKLIIPYSNILTYEKYNKEYIFN</sequence>
<gene>
    <name evidence="2" type="ORF">GLOINDRAFT_2952</name>
</gene>
<name>U9TZL8_RHIID</name>
<dbReference type="HOGENOM" id="CLU_1993797_0_0_1"/>